<dbReference type="OrthoDB" id="10290865at2759"/>
<reference evidence="2" key="1">
    <citation type="journal article" date="2016" name="Genome Announc.">
        <title>Genome sequences of three species of Hanseniaspora isolated from spontaneous wine fermentations.</title>
        <authorList>
            <person name="Sternes P.R."/>
            <person name="Lee D."/>
            <person name="Kutyna D.R."/>
            <person name="Borneman A.R."/>
        </authorList>
    </citation>
    <scope>NUCLEOTIDE SEQUENCE [LARGE SCALE GENOMIC DNA]</scope>
    <source>
        <strain evidence="2">AWRI3578</strain>
    </source>
</reference>
<comment type="caution">
    <text evidence="1">The sequence shown here is derived from an EMBL/GenBank/DDBJ whole genome shotgun (WGS) entry which is preliminary data.</text>
</comment>
<accession>A0A1E5QZY3</accession>
<organism evidence="1 2">
    <name type="scientific">Hanseniaspora opuntiae</name>
    <dbReference type="NCBI Taxonomy" id="211096"/>
    <lineage>
        <taxon>Eukaryota</taxon>
        <taxon>Fungi</taxon>
        <taxon>Dikarya</taxon>
        <taxon>Ascomycota</taxon>
        <taxon>Saccharomycotina</taxon>
        <taxon>Saccharomycetes</taxon>
        <taxon>Saccharomycodales</taxon>
        <taxon>Saccharomycodaceae</taxon>
        <taxon>Hanseniaspora</taxon>
    </lineage>
</organism>
<evidence type="ECO:0000313" key="2">
    <source>
        <dbReference type="Proteomes" id="UP000095605"/>
    </source>
</evidence>
<keyword evidence="2" id="KW-1185">Reference proteome</keyword>
<sequence>MYVHKFVYSTQYGSGGGDTTQMDIQMLKEWKSAMERKEFSINGDNVSIDELIDRENNQLNYEKILKMKAVSDEVFDLMKFKSLIKSKMSALSDIFTNKNCGLSKRKRVDILARSIISCACSYYMTSISVRELKSYDTYMYICNVVGDIVMNSQIDIDKHVCKAINDQRKRNEKTHKLIILTRQPDKKLIKSMNVTELKKQILNNAYSIIKENPNHNSHYMSYESFKTFFMNVIKFRCEDCLRNFDIDDVELYVEKNGFDYFFKKVSEFEFLYAFVNSNEKLKEKTKAIGRSRITNIPDNVFEDMKSEMTTTIKRNKGSAKFVKREDLAKESKKVVRYAKSLPKSDHLSNV</sequence>
<name>A0A1E5QZY3_9ASCO</name>
<dbReference type="Proteomes" id="UP000095605">
    <property type="component" value="Unassembled WGS sequence"/>
</dbReference>
<protein>
    <submittedName>
        <fullName evidence="1">Uncharacterized protein</fullName>
    </submittedName>
</protein>
<dbReference type="AlphaFoldDB" id="A0A1E5QZY3"/>
<evidence type="ECO:0000313" key="1">
    <source>
        <dbReference type="EMBL" id="OEJ80225.1"/>
    </source>
</evidence>
<dbReference type="EMBL" id="LPNL01000016">
    <property type="protein sequence ID" value="OEJ80225.1"/>
    <property type="molecule type" value="Genomic_DNA"/>
</dbReference>
<gene>
    <name evidence="1" type="ORF">AWRI3578_g4175</name>
</gene>
<proteinExistence type="predicted"/>